<keyword evidence="1" id="KW-0812">Transmembrane</keyword>
<feature type="transmembrane region" description="Helical" evidence="1">
    <location>
        <begin position="28"/>
        <end position="46"/>
    </location>
</feature>
<organism evidence="2 3">
    <name type="scientific">Candidatus Coprenecus avistercoris</name>
    <dbReference type="NCBI Taxonomy" id="2840730"/>
    <lineage>
        <taxon>Bacteria</taxon>
        <taxon>Pseudomonadati</taxon>
        <taxon>Bacteroidota</taxon>
        <taxon>Bacteroidia</taxon>
        <taxon>Bacteroidales</taxon>
        <taxon>Rikenellaceae</taxon>
        <taxon>Rikenellaceae incertae sedis</taxon>
        <taxon>Candidatus Coprenecus</taxon>
    </lineage>
</organism>
<reference evidence="2" key="1">
    <citation type="submission" date="2020-10" db="EMBL/GenBank/DDBJ databases">
        <authorList>
            <person name="Gilroy R."/>
        </authorList>
    </citation>
    <scope>NUCLEOTIDE SEQUENCE</scope>
    <source>
        <strain evidence="2">ChiHjej13B12-12457</strain>
    </source>
</reference>
<dbReference type="Proteomes" id="UP000886744">
    <property type="component" value="Unassembled WGS sequence"/>
</dbReference>
<evidence type="ECO:0000256" key="1">
    <source>
        <dbReference type="SAM" id="Phobius"/>
    </source>
</evidence>
<name>A0A9D1E001_9BACT</name>
<evidence type="ECO:0000313" key="2">
    <source>
        <dbReference type="EMBL" id="HIR62325.1"/>
    </source>
</evidence>
<keyword evidence="1" id="KW-1133">Transmembrane helix</keyword>
<dbReference type="EMBL" id="DVHI01000030">
    <property type="protein sequence ID" value="HIR62325.1"/>
    <property type="molecule type" value="Genomic_DNA"/>
</dbReference>
<feature type="transmembrane region" description="Helical" evidence="1">
    <location>
        <begin position="110"/>
        <end position="128"/>
    </location>
</feature>
<keyword evidence="1" id="KW-0472">Membrane</keyword>
<reference evidence="2" key="2">
    <citation type="journal article" date="2021" name="PeerJ">
        <title>Extensive microbial diversity within the chicken gut microbiome revealed by metagenomics and culture.</title>
        <authorList>
            <person name="Gilroy R."/>
            <person name="Ravi A."/>
            <person name="Getino M."/>
            <person name="Pursley I."/>
            <person name="Horton D.L."/>
            <person name="Alikhan N.F."/>
            <person name="Baker D."/>
            <person name="Gharbi K."/>
            <person name="Hall N."/>
            <person name="Watson M."/>
            <person name="Adriaenssens E.M."/>
            <person name="Foster-Nyarko E."/>
            <person name="Jarju S."/>
            <person name="Secka A."/>
            <person name="Antonio M."/>
            <person name="Oren A."/>
            <person name="Chaudhuri R.R."/>
            <person name="La Ragione R."/>
            <person name="Hildebrand F."/>
            <person name="Pallen M.J."/>
        </authorList>
    </citation>
    <scope>NUCLEOTIDE SEQUENCE</scope>
    <source>
        <strain evidence="2">ChiHjej13B12-12457</strain>
    </source>
</reference>
<comment type="caution">
    <text evidence="2">The sequence shown here is derived from an EMBL/GenBank/DDBJ whole genome shotgun (WGS) entry which is preliminary data.</text>
</comment>
<evidence type="ECO:0008006" key="4">
    <source>
        <dbReference type="Google" id="ProtNLM"/>
    </source>
</evidence>
<sequence length="168" mass="18229">MSAARHTILALLLILAQGALDNYINLSVYLDIFLCLFIVLALPPKWGSIPSMTAGFVLGLAVDILGNGIPGMNAAAMTAAGVCRKGIFELTAPKEKEKREGIDTMGLRNFVLYSMPLVLICLTVYILLDSSGFRPAGLCLARLGISFVVNTLLMAILYMISIDHNRRR</sequence>
<evidence type="ECO:0000313" key="3">
    <source>
        <dbReference type="Proteomes" id="UP000886744"/>
    </source>
</evidence>
<gene>
    <name evidence="2" type="ORF">IAC94_02225</name>
</gene>
<dbReference type="AlphaFoldDB" id="A0A9D1E001"/>
<protein>
    <recommendedName>
        <fullName evidence="4">Rod shape-determining protein MreD</fullName>
    </recommendedName>
</protein>
<feature type="transmembrane region" description="Helical" evidence="1">
    <location>
        <begin position="140"/>
        <end position="160"/>
    </location>
</feature>
<accession>A0A9D1E001</accession>
<proteinExistence type="predicted"/>